<dbReference type="Proteomes" id="UP001165960">
    <property type="component" value="Unassembled WGS sequence"/>
</dbReference>
<evidence type="ECO:0000313" key="1">
    <source>
        <dbReference type="EMBL" id="KAJ9059373.1"/>
    </source>
</evidence>
<name>A0ACC2SAF5_9FUNG</name>
<organism evidence="1 2">
    <name type="scientific">Entomophthora muscae</name>
    <dbReference type="NCBI Taxonomy" id="34485"/>
    <lineage>
        <taxon>Eukaryota</taxon>
        <taxon>Fungi</taxon>
        <taxon>Fungi incertae sedis</taxon>
        <taxon>Zoopagomycota</taxon>
        <taxon>Entomophthoromycotina</taxon>
        <taxon>Entomophthoromycetes</taxon>
        <taxon>Entomophthorales</taxon>
        <taxon>Entomophthoraceae</taxon>
        <taxon>Entomophthora</taxon>
    </lineage>
</organism>
<protein>
    <submittedName>
        <fullName evidence="1">N19m, NADH-ubiquinone oxidoreductase 9.5 kDa subunit</fullName>
    </submittedName>
</protein>
<sequence>MSFIRALKYYSLEYPFYFYGIALGAVGPAMVLTVLPLRRNSRDYKRIPDVPTTYPMPNRARLHPAGYDD</sequence>
<proteinExistence type="predicted"/>
<comment type="caution">
    <text evidence="1">The sequence shown here is derived from an EMBL/GenBank/DDBJ whole genome shotgun (WGS) entry which is preliminary data.</text>
</comment>
<gene>
    <name evidence="1" type="primary">N19M_1</name>
    <name evidence="1" type="ORF">DSO57_1003195</name>
</gene>
<reference evidence="1" key="1">
    <citation type="submission" date="2022-04" db="EMBL/GenBank/DDBJ databases">
        <title>Genome of the entomopathogenic fungus Entomophthora muscae.</title>
        <authorList>
            <person name="Elya C."/>
            <person name="Lovett B.R."/>
            <person name="Lee E."/>
            <person name="Macias A.M."/>
            <person name="Hajek A.E."/>
            <person name="De Bivort B.L."/>
            <person name="Kasson M.T."/>
            <person name="De Fine Licht H.H."/>
            <person name="Stajich J.E."/>
        </authorList>
    </citation>
    <scope>NUCLEOTIDE SEQUENCE</scope>
    <source>
        <strain evidence="1">Berkeley</strain>
    </source>
</reference>
<keyword evidence="2" id="KW-1185">Reference proteome</keyword>
<dbReference type="EMBL" id="QTSX02005687">
    <property type="protein sequence ID" value="KAJ9059373.1"/>
    <property type="molecule type" value="Genomic_DNA"/>
</dbReference>
<evidence type="ECO:0000313" key="2">
    <source>
        <dbReference type="Proteomes" id="UP001165960"/>
    </source>
</evidence>
<accession>A0ACC2SAF5</accession>